<accession>A0A0C3BX32</accession>
<evidence type="ECO:0000313" key="2">
    <source>
        <dbReference type="Proteomes" id="UP000053424"/>
    </source>
</evidence>
<dbReference type="AlphaFoldDB" id="A0A0C3BX32"/>
<evidence type="ECO:0000313" key="1">
    <source>
        <dbReference type="EMBL" id="KIM41095.1"/>
    </source>
</evidence>
<keyword evidence="2" id="KW-1185">Reference proteome</keyword>
<reference evidence="2" key="2">
    <citation type="submission" date="2015-01" db="EMBL/GenBank/DDBJ databases">
        <title>Evolutionary Origins and Diversification of the Mycorrhizal Mutualists.</title>
        <authorList>
            <consortium name="DOE Joint Genome Institute"/>
            <consortium name="Mycorrhizal Genomics Consortium"/>
            <person name="Kohler A."/>
            <person name="Kuo A."/>
            <person name="Nagy L.G."/>
            <person name="Floudas D."/>
            <person name="Copeland A."/>
            <person name="Barry K.W."/>
            <person name="Cichocki N."/>
            <person name="Veneault-Fourrey C."/>
            <person name="LaButti K."/>
            <person name="Lindquist E.A."/>
            <person name="Lipzen A."/>
            <person name="Lundell T."/>
            <person name="Morin E."/>
            <person name="Murat C."/>
            <person name="Riley R."/>
            <person name="Ohm R."/>
            <person name="Sun H."/>
            <person name="Tunlid A."/>
            <person name="Henrissat B."/>
            <person name="Grigoriev I.V."/>
            <person name="Hibbett D.S."/>
            <person name="Martin F."/>
        </authorList>
    </citation>
    <scope>NUCLEOTIDE SEQUENCE [LARGE SCALE GENOMIC DNA]</scope>
    <source>
        <strain evidence="2">h7</strain>
    </source>
</reference>
<dbReference type="EMBL" id="KN831781">
    <property type="protein sequence ID" value="KIM41095.1"/>
    <property type="molecule type" value="Genomic_DNA"/>
</dbReference>
<organism evidence="1 2">
    <name type="scientific">Hebeloma cylindrosporum</name>
    <dbReference type="NCBI Taxonomy" id="76867"/>
    <lineage>
        <taxon>Eukaryota</taxon>
        <taxon>Fungi</taxon>
        <taxon>Dikarya</taxon>
        <taxon>Basidiomycota</taxon>
        <taxon>Agaricomycotina</taxon>
        <taxon>Agaricomycetes</taxon>
        <taxon>Agaricomycetidae</taxon>
        <taxon>Agaricales</taxon>
        <taxon>Agaricineae</taxon>
        <taxon>Hymenogastraceae</taxon>
        <taxon>Hebeloma</taxon>
    </lineage>
</organism>
<gene>
    <name evidence="1" type="ORF">M413DRAFT_159175</name>
</gene>
<protein>
    <submittedName>
        <fullName evidence="1">Uncharacterized protein</fullName>
    </submittedName>
</protein>
<proteinExistence type="predicted"/>
<dbReference type="HOGENOM" id="CLU_2654761_0_0_1"/>
<reference evidence="1 2" key="1">
    <citation type="submission" date="2014-04" db="EMBL/GenBank/DDBJ databases">
        <authorList>
            <consortium name="DOE Joint Genome Institute"/>
            <person name="Kuo A."/>
            <person name="Gay G."/>
            <person name="Dore J."/>
            <person name="Kohler A."/>
            <person name="Nagy L.G."/>
            <person name="Floudas D."/>
            <person name="Copeland A."/>
            <person name="Barry K.W."/>
            <person name="Cichocki N."/>
            <person name="Veneault-Fourrey C."/>
            <person name="LaButti K."/>
            <person name="Lindquist E.A."/>
            <person name="Lipzen A."/>
            <person name="Lundell T."/>
            <person name="Morin E."/>
            <person name="Murat C."/>
            <person name="Sun H."/>
            <person name="Tunlid A."/>
            <person name="Henrissat B."/>
            <person name="Grigoriev I.V."/>
            <person name="Hibbett D.S."/>
            <person name="Martin F."/>
            <person name="Nordberg H.P."/>
            <person name="Cantor M.N."/>
            <person name="Hua S.X."/>
        </authorList>
    </citation>
    <scope>NUCLEOTIDE SEQUENCE [LARGE SCALE GENOMIC DNA]</scope>
    <source>
        <strain evidence="2">h7</strain>
    </source>
</reference>
<dbReference type="Proteomes" id="UP000053424">
    <property type="component" value="Unassembled WGS sequence"/>
</dbReference>
<sequence length="76" mass="8827">MSDIYQVLSSFLPACLQVSKKNCLCNSGQFLFSRFLDFYFICTITSESLFVRDRQGLYSIHLIKRFFSQPKTLPST</sequence>
<name>A0A0C3BX32_HEBCY</name>